<keyword evidence="4" id="KW-0720">Serine protease</keyword>
<dbReference type="InterPro" id="IPR029045">
    <property type="entry name" value="ClpP/crotonase-like_dom_sf"/>
</dbReference>
<geneLocation type="plasmid" evidence="6">
    <name>unnamed</name>
</geneLocation>
<accession>A0A235H2P2</accession>
<evidence type="ECO:0000259" key="5">
    <source>
        <dbReference type="Pfam" id="PF01343"/>
    </source>
</evidence>
<dbReference type="InterPro" id="IPR033855">
    <property type="entry name" value="Protein_C"/>
</dbReference>
<comment type="similarity">
    <text evidence="1">Belongs to the peptidase S49 family.</text>
</comment>
<dbReference type="CDD" id="cd07022">
    <property type="entry name" value="S49_Sppa_36K_type"/>
    <property type="match status" value="1"/>
</dbReference>
<dbReference type="Pfam" id="PF01343">
    <property type="entry name" value="Peptidase_S49"/>
    <property type="match status" value="1"/>
</dbReference>
<evidence type="ECO:0000313" key="6">
    <source>
        <dbReference type="EMBL" id="OYD80116.1"/>
    </source>
</evidence>
<dbReference type="SUPFAM" id="SSF52096">
    <property type="entry name" value="ClpP/crotonase"/>
    <property type="match status" value="1"/>
</dbReference>
<protein>
    <recommendedName>
        <fullName evidence="5">Peptidase S49 domain-containing protein</fullName>
    </recommendedName>
</protein>
<dbReference type="EMBL" id="NOWT01000075">
    <property type="protein sequence ID" value="OYD80116.1"/>
    <property type="molecule type" value="Genomic_DNA"/>
</dbReference>
<dbReference type="Gene3D" id="3.90.226.10">
    <property type="entry name" value="2-enoyl-CoA Hydratase, Chain A, domain 1"/>
    <property type="match status" value="1"/>
</dbReference>
<dbReference type="InterPro" id="IPR002142">
    <property type="entry name" value="Peptidase_S49"/>
</dbReference>
<dbReference type="RefSeq" id="WP_094307530.1">
    <property type="nucleotide sequence ID" value="NZ_NOWT01000075.1"/>
</dbReference>
<proteinExistence type="inferred from homology"/>
<evidence type="ECO:0000256" key="1">
    <source>
        <dbReference type="ARBA" id="ARBA00008683"/>
    </source>
</evidence>
<keyword evidence="3" id="KW-0378">Hydrolase</keyword>
<gene>
    <name evidence="6" type="ORF">CHT98_32910</name>
</gene>
<dbReference type="AlphaFoldDB" id="A0A235H2P2"/>
<dbReference type="PANTHER" id="PTHR33209">
    <property type="entry name" value="PROTEASE 4"/>
    <property type="match status" value="1"/>
</dbReference>
<reference evidence="6 7" key="1">
    <citation type="submission" date="2017-07" db="EMBL/GenBank/DDBJ databases">
        <title>Whole genome sequence of Azospirillum brasilense 2A1, a potential biofertilizer strain.</title>
        <authorList>
            <person name="Fontana C.A."/>
            <person name="Toffoli L.M."/>
            <person name="Salazar S.M."/>
            <person name="Puglisi E."/>
            <person name="Pedraza R."/>
            <person name="Bassi D."/>
            <person name="Cocconcelli P.S."/>
        </authorList>
    </citation>
    <scope>NUCLEOTIDE SEQUENCE [LARGE SCALE GENOMIC DNA]</scope>
    <source>
        <strain evidence="6 7">2A1</strain>
        <plasmid evidence="6">unnamed</plasmid>
    </source>
</reference>
<dbReference type="Pfam" id="PF25209">
    <property type="entry name" value="Phage_capsid_4"/>
    <property type="match status" value="1"/>
</dbReference>
<name>A0A235H2P2_AZOBR</name>
<dbReference type="GO" id="GO:0008236">
    <property type="term" value="F:serine-type peptidase activity"/>
    <property type="evidence" value="ECO:0007669"/>
    <property type="project" value="UniProtKB-KW"/>
</dbReference>
<keyword evidence="2" id="KW-0645">Protease</keyword>
<dbReference type="Proteomes" id="UP000215367">
    <property type="component" value="Unassembled WGS sequence"/>
</dbReference>
<evidence type="ECO:0000256" key="3">
    <source>
        <dbReference type="ARBA" id="ARBA00022801"/>
    </source>
</evidence>
<dbReference type="GO" id="GO:0006508">
    <property type="term" value="P:proteolysis"/>
    <property type="evidence" value="ECO:0007669"/>
    <property type="project" value="UniProtKB-KW"/>
</dbReference>
<organism evidence="6 7">
    <name type="scientific">Azospirillum brasilense</name>
    <dbReference type="NCBI Taxonomy" id="192"/>
    <lineage>
        <taxon>Bacteria</taxon>
        <taxon>Pseudomonadati</taxon>
        <taxon>Pseudomonadota</taxon>
        <taxon>Alphaproteobacteria</taxon>
        <taxon>Rhodospirillales</taxon>
        <taxon>Azospirillaceae</taxon>
        <taxon>Azospirillum</taxon>
    </lineage>
</organism>
<evidence type="ECO:0000313" key="7">
    <source>
        <dbReference type="Proteomes" id="UP000215367"/>
    </source>
</evidence>
<comment type="caution">
    <text evidence="6">The sequence shown here is derived from an EMBL/GenBank/DDBJ whole genome shotgun (WGS) entry which is preliminary data.</text>
</comment>
<keyword evidence="6" id="KW-0614">Plasmid</keyword>
<evidence type="ECO:0000256" key="2">
    <source>
        <dbReference type="ARBA" id="ARBA00022670"/>
    </source>
</evidence>
<feature type="domain" description="Peptidase S49" evidence="5">
    <location>
        <begin position="134"/>
        <end position="270"/>
    </location>
</feature>
<sequence length="776" mass="81412">MTELVADAGAPERPFLRRVYARLAEPLAITPGKLSEIAEVLAARPASSKTNAAPPAWYAAGPVAVVPIGGTLVKATGGVAAESGLMSYAQIEAGFRGALTDPNTDTVLLHVDSFGGEVNGLFALADQIHGARGGKPIIALVDEAACSAAYLLAAAADRIVLGSAIAQIGSIGVIVQHVDRSRADAMAGLSFTTLAVGARKADGNPHAPLSEDARASMMARLGAVYIEFATRVASFRGLPLQTVTATEAAVYFGAEALQLRLADAIQAPGELLLSLQAPSNKPRSSDMKMLSLPTAPVAAYPAGDAPGDVSPERLAMIRSMHAAHNLTGAEILHLMNAPMDQLTAGVTPGRMVEATGIVAARGGNPIEAFDIAADPVQLMRGRAQRGEQYLAQLRADEANTPHPPAVPLSDGYASSYDDPAFKREAMATAIAARLNPRLTPSEPGREYMSRSLVEMAAELAEARGVRVRGLSRSQVVEAAMQRVGAYHGTGDFPALLRSAGERALMFSYEAAPAAIKLVAKRRRARDFRPLSSLRLSEAPKLLEVGEDGEVQHGTMGEAKETYSVRTFARIFGLTRQAIINDDLGAFADWTQRMGVASAELEADLLVGLLNENGGMGPTLDDAKSLFHADHGNLAAAGAALSVATLGAARQAMRDQTGLDGTTPINATPRYLLVGSALETVAEQVLAQIYAATVNDANPFAGKLALLVEPRIKGNRWRLFADPQVCPVLEQAYLQDAEGPQVTSREGFDTMGMEFRVSIDVGAGAVDHRGAYLNAGA</sequence>
<dbReference type="PANTHER" id="PTHR33209:SF1">
    <property type="entry name" value="PEPTIDASE S49 DOMAIN-CONTAINING PROTEIN"/>
    <property type="match status" value="1"/>
</dbReference>
<evidence type="ECO:0000256" key="4">
    <source>
        <dbReference type="ARBA" id="ARBA00022825"/>
    </source>
</evidence>